<dbReference type="NCBIfam" id="TIGR03519">
    <property type="entry name" value="T9SS_PorP_fam"/>
    <property type="match status" value="1"/>
</dbReference>
<dbReference type="InterPro" id="IPR019861">
    <property type="entry name" value="PorP/SprF_Bacteroidetes"/>
</dbReference>
<dbReference type="EMBL" id="FPIY01000002">
    <property type="protein sequence ID" value="SFW45619.1"/>
    <property type="molecule type" value="Genomic_DNA"/>
</dbReference>
<dbReference type="RefSeq" id="WP_072303442.1">
    <property type="nucleotide sequence ID" value="NZ_CBDUMO010000035.1"/>
</dbReference>
<dbReference type="STRING" id="76595.SAMN05660313_01801"/>
<dbReference type="InterPro" id="IPR036709">
    <property type="entry name" value="Autotransporte_beta_dom_sf"/>
</dbReference>
<evidence type="ECO:0000313" key="3">
    <source>
        <dbReference type="Proteomes" id="UP000183257"/>
    </source>
</evidence>
<dbReference type="AlphaFoldDB" id="A0A1K1PDT0"/>
<evidence type="ECO:0000313" key="2">
    <source>
        <dbReference type="EMBL" id="SFW45619.1"/>
    </source>
</evidence>
<feature type="chain" id="PRO_5012566293" evidence="1">
    <location>
        <begin position="22"/>
        <end position="341"/>
    </location>
</feature>
<organism evidence="2 3">
    <name type="scientific">Cellulophaga fucicola</name>
    <dbReference type="NCBI Taxonomy" id="76595"/>
    <lineage>
        <taxon>Bacteria</taxon>
        <taxon>Pseudomonadati</taxon>
        <taxon>Bacteroidota</taxon>
        <taxon>Flavobacteriia</taxon>
        <taxon>Flavobacteriales</taxon>
        <taxon>Flavobacteriaceae</taxon>
        <taxon>Cellulophaga</taxon>
    </lineage>
</organism>
<keyword evidence="1" id="KW-0732">Signal</keyword>
<protein>
    <submittedName>
        <fullName evidence="2">Type IX secretion system membrane protein, PorP/SprF family</fullName>
    </submittedName>
</protein>
<gene>
    <name evidence="2" type="ORF">SAMN05660313_01801</name>
</gene>
<reference evidence="3" key="1">
    <citation type="submission" date="2016-11" db="EMBL/GenBank/DDBJ databases">
        <authorList>
            <person name="Varghese N."/>
            <person name="Submissions S."/>
        </authorList>
    </citation>
    <scope>NUCLEOTIDE SEQUENCE [LARGE SCALE GENOMIC DNA]</scope>
    <source>
        <strain evidence="3">DSM 24786</strain>
    </source>
</reference>
<dbReference type="OrthoDB" id="648347at2"/>
<dbReference type="SUPFAM" id="SSF103515">
    <property type="entry name" value="Autotransporter"/>
    <property type="match status" value="1"/>
</dbReference>
<keyword evidence="3" id="KW-1185">Reference proteome</keyword>
<proteinExistence type="predicted"/>
<dbReference type="Proteomes" id="UP000183257">
    <property type="component" value="Unassembled WGS sequence"/>
</dbReference>
<sequence length="341" mass="38686">MKNTFLALFSFLLLGISSLTAQEGIPVYFDYLSDNYYLVHPSMAGIGEGGKIRATIRKQWFDVEEAPNLQTINGHYRLNEKSGVGAIIFNDANGYHSQTGLKLTYAHHLRFSRDLRNLNQLSFGISAGMMQSNLDESEFNSVIPDPIITGGNISSSYYNMDIGASYNFMDFYAHATILNVLNSKRNVYYKDRADAANVAVVDNLRRYLVSVGYVFGKGDWQLEPSVMLQMTDFTKEKTIDMNAKVYRKMDFGTLWGGVSYRRSFDGALYQNTSGDTKEQRLQLVTPIVGANYKNFLVSYNYSYQMGDIRFDNGGFHQLTLGYNFGQQSERRYDCKCPAVNY</sequence>
<dbReference type="Pfam" id="PF11751">
    <property type="entry name" value="PorP_SprF"/>
    <property type="match status" value="1"/>
</dbReference>
<accession>A0A1K1PDT0</accession>
<name>A0A1K1PDT0_9FLAO</name>
<feature type="signal peptide" evidence="1">
    <location>
        <begin position="1"/>
        <end position="21"/>
    </location>
</feature>
<evidence type="ECO:0000256" key="1">
    <source>
        <dbReference type="SAM" id="SignalP"/>
    </source>
</evidence>